<reference evidence="1" key="2">
    <citation type="submission" date="2020-08" db="EMBL/GenBank/DDBJ databases">
        <title>Plant Genome Project.</title>
        <authorList>
            <person name="Zhang R.-G."/>
        </authorList>
    </citation>
    <scope>NUCLEOTIDE SEQUENCE</scope>
    <source>
        <strain evidence="1">Huo1</strain>
        <tissue evidence="1">Leaf</tissue>
    </source>
</reference>
<gene>
    <name evidence="1" type="ORF">SASPL_156387</name>
</gene>
<evidence type="ECO:0000313" key="2">
    <source>
        <dbReference type="Proteomes" id="UP000298416"/>
    </source>
</evidence>
<keyword evidence="2" id="KW-1185">Reference proteome</keyword>
<comment type="caution">
    <text evidence="1">The sequence shown here is derived from an EMBL/GenBank/DDBJ whole genome shotgun (WGS) entry which is preliminary data.</text>
</comment>
<dbReference type="Proteomes" id="UP000298416">
    <property type="component" value="Unassembled WGS sequence"/>
</dbReference>
<organism evidence="1">
    <name type="scientific">Salvia splendens</name>
    <name type="common">Scarlet sage</name>
    <dbReference type="NCBI Taxonomy" id="180675"/>
    <lineage>
        <taxon>Eukaryota</taxon>
        <taxon>Viridiplantae</taxon>
        <taxon>Streptophyta</taxon>
        <taxon>Embryophyta</taxon>
        <taxon>Tracheophyta</taxon>
        <taxon>Spermatophyta</taxon>
        <taxon>Magnoliopsida</taxon>
        <taxon>eudicotyledons</taxon>
        <taxon>Gunneridae</taxon>
        <taxon>Pentapetalae</taxon>
        <taxon>asterids</taxon>
        <taxon>lamiids</taxon>
        <taxon>Lamiales</taxon>
        <taxon>Lamiaceae</taxon>
        <taxon>Nepetoideae</taxon>
        <taxon>Mentheae</taxon>
        <taxon>Salviinae</taxon>
        <taxon>Salvia</taxon>
        <taxon>Salvia subgen. Calosphace</taxon>
        <taxon>core Calosphace</taxon>
    </lineage>
</organism>
<sequence>MEKGGRCSCGSVGWGSGQAGVWSSPDDSDDGGKRKVLLHLFFSLGCISNRLVGICLCLQTIQFREIGITCFIFIYSDYSSSLLPYSWNKDCNTLLVAAVGSASCCAFSTPTVEDCGADFLMIENLIEGIFETGLLLPEAPSTPAQPINNIHAMVSNILTIAKM</sequence>
<proteinExistence type="predicted"/>
<name>A0A8X8VWU3_SALSN</name>
<protein>
    <submittedName>
        <fullName evidence="1">Uncharacterized protein</fullName>
    </submittedName>
</protein>
<evidence type="ECO:0000313" key="1">
    <source>
        <dbReference type="EMBL" id="KAG6383845.1"/>
    </source>
</evidence>
<reference evidence="1" key="1">
    <citation type="submission" date="2018-01" db="EMBL/GenBank/DDBJ databases">
        <authorList>
            <person name="Mao J.F."/>
        </authorList>
    </citation>
    <scope>NUCLEOTIDE SEQUENCE</scope>
    <source>
        <strain evidence="1">Huo1</strain>
        <tissue evidence="1">Leaf</tissue>
    </source>
</reference>
<dbReference type="EMBL" id="PNBA02000373">
    <property type="protein sequence ID" value="KAG6383845.1"/>
    <property type="molecule type" value="Genomic_DNA"/>
</dbReference>
<dbReference type="AlphaFoldDB" id="A0A8X8VWU3"/>
<accession>A0A8X8VWU3</accession>